<evidence type="ECO:0000256" key="2">
    <source>
        <dbReference type="ARBA" id="ARBA00022737"/>
    </source>
</evidence>
<proteinExistence type="predicted"/>
<evidence type="ECO:0000313" key="5">
    <source>
        <dbReference type="EMBL" id="KAI5078379.1"/>
    </source>
</evidence>
<dbReference type="PANTHER" id="PTHR11977">
    <property type="entry name" value="VILLIN"/>
    <property type="match status" value="1"/>
</dbReference>
<keyword evidence="2" id="KW-0677">Repeat</keyword>
<dbReference type="Pfam" id="PF00626">
    <property type="entry name" value="Gelsolin"/>
    <property type="match status" value="4"/>
</dbReference>
<dbReference type="PROSITE" id="PS51089">
    <property type="entry name" value="HP"/>
    <property type="match status" value="1"/>
</dbReference>
<name>A0A9D4V2I3_ADICA</name>
<dbReference type="SMART" id="SM00262">
    <property type="entry name" value="GEL"/>
    <property type="match status" value="6"/>
</dbReference>
<comment type="caution">
    <text evidence="5">The sequence shown here is derived from an EMBL/GenBank/DDBJ whole genome shotgun (WGS) entry which is preliminary data.</text>
</comment>
<dbReference type="EMBL" id="JABFUD020000006">
    <property type="protein sequence ID" value="KAI5078379.1"/>
    <property type="molecule type" value="Genomic_DNA"/>
</dbReference>
<keyword evidence="6" id="KW-1185">Reference proteome</keyword>
<dbReference type="Gene3D" id="3.40.20.10">
    <property type="entry name" value="Severin"/>
    <property type="match status" value="6"/>
</dbReference>
<keyword evidence="1" id="KW-0117">Actin capping</keyword>
<accession>A0A9D4V2I3</accession>
<sequence length="974" mass="110243">MRDVDPAFRQGGVGLQLGLEIWQINDSRPKRLEKSQHGQFFTEQAYIVLQTCSHPTGGFQHNIHCWSGACANHGDAATAAIKAVELNASLGGRAVQIHEKAGYESDRFLSYFKPCFIPLLNHNSAGHTTKTPYKTRMFLCEGKHVVRVKEVPCSRSSLNHDSIFVVDTQNKIFQFNGANTDMYEQAKALDVVQYLMDNFHKEKCPIGVIEDGKFVADMDSGEFWALFGGFAPLMKKMESGSQETELSSSKLHLIQDGQIKKTEASPVKKELLDTNNTYILECDKEVFTWMGHSTSLEDKKAAVLLAEELCSKKRDPHHTKLICVNEYFEPMDFRARFDLWPAGNQVTCSESGREKVAVLLKQRGFNIQGLLKTAPTTEKLQPMSSSGNLQVWCVDRGSTVCLPPSEMVKFNSSRCYVVLHSCSMNQEHEDFVYTWLGHQSSMDTRATAASHAKDVVGSFQGKAVEVQIFQDKEPKHFLSLFSKLIVTKDGETVGRRSLFQMHQSGPSKWSAAQISLVAASLNSSSCFFLQTGEGFFTWYGKFTSIEEQEATESMVHYLKPDAKVTILKEGSELQSFWSILGGRQVYQSHHEPTESARNPRLFSLTIHKDQLKATEVFNFTQEDFLSNEVMIVDCYTSVFVWVGTTASTTIKLKALEIGQRFLDLTARFEGKSQEMPIYRVQEGSEPLLFTSLFSWDSTKIKQSHTVFERKLLSLKGEPKQQQEQMTKTKKLSPLPNEKGFQPITDKAKNTQKVTFRTEQPFSKLRQPPKNKAGRDNTAGKSSSISGLYTMFELQNGREAPPNTPIVKLPTLSLKPKRPIRETPPPTPCSRTTPRTAISPAIASLTCVYESYNDRFAFAWPGMKLRHEERALSRDVDAFDFESVEVDEDEAHQQTPASPSEAQVDMAEETERQCYHSYERLKVSSGNPVLRIDSSKRESYLSNEEFQQVFLMDKDTFYKLPKWKQDKYKMLLDLF</sequence>
<feature type="region of interest" description="Disordered" evidence="3">
    <location>
        <begin position="717"/>
        <end position="781"/>
    </location>
</feature>
<evidence type="ECO:0000256" key="3">
    <source>
        <dbReference type="SAM" id="MobiDB-lite"/>
    </source>
</evidence>
<dbReference type="InterPro" id="IPR007122">
    <property type="entry name" value="Villin/Gelsolin"/>
</dbReference>
<dbReference type="InterPro" id="IPR007123">
    <property type="entry name" value="Gelsolin-like_dom"/>
</dbReference>
<feature type="region of interest" description="Disordered" evidence="3">
    <location>
        <begin position="886"/>
        <end position="905"/>
    </location>
</feature>
<dbReference type="SUPFAM" id="SSF55753">
    <property type="entry name" value="Actin depolymerizing proteins"/>
    <property type="match status" value="6"/>
</dbReference>
<organism evidence="5 6">
    <name type="scientific">Adiantum capillus-veneris</name>
    <name type="common">Maidenhair fern</name>
    <dbReference type="NCBI Taxonomy" id="13818"/>
    <lineage>
        <taxon>Eukaryota</taxon>
        <taxon>Viridiplantae</taxon>
        <taxon>Streptophyta</taxon>
        <taxon>Embryophyta</taxon>
        <taxon>Tracheophyta</taxon>
        <taxon>Polypodiopsida</taxon>
        <taxon>Polypodiidae</taxon>
        <taxon>Polypodiales</taxon>
        <taxon>Pteridineae</taxon>
        <taxon>Pteridaceae</taxon>
        <taxon>Vittarioideae</taxon>
        <taxon>Adiantum</taxon>
    </lineage>
</organism>
<evidence type="ECO:0000313" key="6">
    <source>
        <dbReference type="Proteomes" id="UP000886520"/>
    </source>
</evidence>
<gene>
    <name evidence="5" type="ORF">GOP47_0006050</name>
</gene>
<dbReference type="Gene3D" id="1.10.950.10">
    <property type="entry name" value="Villin headpiece domain"/>
    <property type="match status" value="1"/>
</dbReference>
<reference evidence="5" key="1">
    <citation type="submission" date="2021-01" db="EMBL/GenBank/DDBJ databases">
        <title>Adiantum capillus-veneris genome.</title>
        <authorList>
            <person name="Fang Y."/>
            <person name="Liao Q."/>
        </authorList>
    </citation>
    <scope>NUCLEOTIDE SEQUENCE</scope>
    <source>
        <strain evidence="5">H3</strain>
        <tissue evidence="5">Leaf</tissue>
    </source>
</reference>
<protein>
    <recommendedName>
        <fullName evidence="4">HP domain-containing protein</fullName>
    </recommendedName>
</protein>
<feature type="region of interest" description="Disordered" evidence="3">
    <location>
        <begin position="815"/>
        <end position="834"/>
    </location>
</feature>
<dbReference type="FunFam" id="3.40.20.10:FF:000001">
    <property type="entry name" value="Gelsolin"/>
    <property type="match status" value="1"/>
</dbReference>
<dbReference type="SUPFAM" id="SSF47050">
    <property type="entry name" value="VHP, Villin headpiece domain"/>
    <property type="match status" value="1"/>
</dbReference>
<evidence type="ECO:0000256" key="1">
    <source>
        <dbReference type="ARBA" id="ARBA00022467"/>
    </source>
</evidence>
<dbReference type="Pfam" id="PF02209">
    <property type="entry name" value="VHP"/>
    <property type="match status" value="1"/>
</dbReference>
<dbReference type="OrthoDB" id="6375767at2759"/>
<dbReference type="GO" id="GO:0007015">
    <property type="term" value="P:actin filament organization"/>
    <property type="evidence" value="ECO:0007669"/>
    <property type="project" value="UniProtKB-ARBA"/>
</dbReference>
<dbReference type="SMART" id="SM00153">
    <property type="entry name" value="VHP"/>
    <property type="match status" value="1"/>
</dbReference>
<dbReference type="AlphaFoldDB" id="A0A9D4V2I3"/>
<dbReference type="PRINTS" id="PR00597">
    <property type="entry name" value="GELSOLIN"/>
</dbReference>
<dbReference type="CDD" id="cd11288">
    <property type="entry name" value="gelsolin_S5_like"/>
    <property type="match status" value="1"/>
</dbReference>
<dbReference type="InterPro" id="IPR036886">
    <property type="entry name" value="Villin_headpiece_dom_sf"/>
</dbReference>
<dbReference type="InterPro" id="IPR003128">
    <property type="entry name" value="Villin_headpiece"/>
</dbReference>
<dbReference type="PANTHER" id="PTHR11977:SF51">
    <property type="entry name" value="PROTEIN FLIGHTLESS-1 HOMOLOG"/>
    <property type="match status" value="1"/>
</dbReference>
<evidence type="ECO:0000259" key="4">
    <source>
        <dbReference type="PROSITE" id="PS51089"/>
    </source>
</evidence>
<dbReference type="GO" id="GO:0051015">
    <property type="term" value="F:actin filament binding"/>
    <property type="evidence" value="ECO:0007669"/>
    <property type="project" value="InterPro"/>
</dbReference>
<dbReference type="InterPro" id="IPR029006">
    <property type="entry name" value="ADF-H/Gelsolin-like_dom_sf"/>
</dbReference>
<dbReference type="Proteomes" id="UP000886520">
    <property type="component" value="Chromosome 6"/>
</dbReference>
<feature type="domain" description="HP" evidence="4">
    <location>
        <begin position="909"/>
        <end position="974"/>
    </location>
</feature>
<feature type="compositionally biased region" description="Polar residues" evidence="3">
    <location>
        <begin position="750"/>
        <end position="760"/>
    </location>
</feature>
<dbReference type="GO" id="GO:0051693">
    <property type="term" value="P:actin filament capping"/>
    <property type="evidence" value="ECO:0007669"/>
    <property type="project" value="UniProtKB-KW"/>
</dbReference>